<feature type="domain" description="HTH cro/C1-type" evidence="2">
    <location>
        <begin position="7"/>
        <end position="61"/>
    </location>
</feature>
<dbReference type="SMART" id="SM00530">
    <property type="entry name" value="HTH_XRE"/>
    <property type="match status" value="1"/>
</dbReference>
<evidence type="ECO:0000313" key="3">
    <source>
        <dbReference type="EMBL" id="OBR96829.1"/>
    </source>
</evidence>
<evidence type="ECO:0000256" key="1">
    <source>
        <dbReference type="ARBA" id="ARBA00023125"/>
    </source>
</evidence>
<dbReference type="Gene3D" id="1.10.260.40">
    <property type="entry name" value="lambda repressor-like DNA-binding domains"/>
    <property type="match status" value="1"/>
</dbReference>
<organism evidence="3 4">
    <name type="scientific">Clostridium ragsdalei P11</name>
    <dbReference type="NCBI Taxonomy" id="1353534"/>
    <lineage>
        <taxon>Bacteria</taxon>
        <taxon>Bacillati</taxon>
        <taxon>Bacillota</taxon>
        <taxon>Clostridia</taxon>
        <taxon>Eubacteriales</taxon>
        <taxon>Clostridiaceae</taxon>
        <taxon>Clostridium</taxon>
    </lineage>
</organism>
<dbReference type="RefSeq" id="WP_065076773.1">
    <property type="nucleotide sequence ID" value="NZ_LROS01000003.1"/>
</dbReference>
<dbReference type="InterPro" id="IPR001387">
    <property type="entry name" value="Cro/C1-type_HTH"/>
</dbReference>
<dbReference type="PATRIC" id="fig|1353534.3.peg.349"/>
<name>A0A1A6B3C0_9CLOT</name>
<dbReference type="AlphaFoldDB" id="A0A1A6B3C0"/>
<dbReference type="Proteomes" id="UP000093954">
    <property type="component" value="Unassembled WGS sequence"/>
</dbReference>
<evidence type="ECO:0000259" key="2">
    <source>
        <dbReference type="PROSITE" id="PS50943"/>
    </source>
</evidence>
<dbReference type="PANTHER" id="PTHR46558:SF4">
    <property type="entry name" value="DNA-BIDING PHAGE PROTEIN"/>
    <property type="match status" value="1"/>
</dbReference>
<dbReference type="PROSITE" id="PS51257">
    <property type="entry name" value="PROKAR_LIPOPROTEIN"/>
    <property type="match status" value="1"/>
</dbReference>
<accession>A0A1A6B3C0</accession>
<gene>
    <name evidence="3" type="ORF">CLRAG_03380</name>
</gene>
<evidence type="ECO:0000313" key="4">
    <source>
        <dbReference type="Proteomes" id="UP000093954"/>
    </source>
</evidence>
<dbReference type="Pfam" id="PF01381">
    <property type="entry name" value="HTH_3"/>
    <property type="match status" value="1"/>
</dbReference>
<protein>
    <submittedName>
        <fullName evidence="3">Helix-turn-helix protein</fullName>
    </submittedName>
</protein>
<dbReference type="CDD" id="cd00093">
    <property type="entry name" value="HTH_XRE"/>
    <property type="match status" value="1"/>
</dbReference>
<dbReference type="PANTHER" id="PTHR46558">
    <property type="entry name" value="TRACRIPTIONAL REGULATORY PROTEIN-RELATED-RELATED"/>
    <property type="match status" value="1"/>
</dbReference>
<dbReference type="EMBL" id="LROS01000003">
    <property type="protein sequence ID" value="OBR96829.1"/>
    <property type="molecule type" value="Genomic_DNA"/>
</dbReference>
<dbReference type="InterPro" id="IPR010982">
    <property type="entry name" value="Lambda_DNA-bd_dom_sf"/>
</dbReference>
<dbReference type="SUPFAM" id="SSF47413">
    <property type="entry name" value="lambda repressor-like DNA-binding domains"/>
    <property type="match status" value="1"/>
</dbReference>
<dbReference type="GO" id="GO:0003677">
    <property type="term" value="F:DNA binding"/>
    <property type="evidence" value="ECO:0007669"/>
    <property type="project" value="UniProtKB-KW"/>
</dbReference>
<proteinExistence type="predicted"/>
<reference evidence="3 4" key="1">
    <citation type="journal article" date="2012" name="Front. Microbiol.">
        <title>Draft Genome Sequence of the Virulent Strain 01-B526 of the Fish Pathogen Aeromonas salmonicida.</title>
        <authorList>
            <person name="Charette S.J."/>
            <person name="Brochu F."/>
            <person name="Boyle B."/>
            <person name="Filion G."/>
            <person name="Tanaka K.H."/>
            <person name="Derome N."/>
        </authorList>
    </citation>
    <scope>NUCLEOTIDE SEQUENCE [LARGE SCALE GENOMIC DNA]</scope>
    <source>
        <strain evidence="3 4">P11</strain>
    </source>
</reference>
<sequence length="64" mass="7486">MKQNNKLKLIRTSNNITQKYLANMLHMSISCYSRKELGLRNFTIKEAGEIASFFNTTIEKIFLE</sequence>
<keyword evidence="1" id="KW-0238">DNA-binding</keyword>
<keyword evidence="4" id="KW-1185">Reference proteome</keyword>
<comment type="caution">
    <text evidence="3">The sequence shown here is derived from an EMBL/GenBank/DDBJ whole genome shotgun (WGS) entry which is preliminary data.</text>
</comment>
<dbReference type="PROSITE" id="PS50943">
    <property type="entry name" value="HTH_CROC1"/>
    <property type="match status" value="1"/>
</dbReference>